<accession>A0A0K9NM02</accession>
<protein>
    <recommendedName>
        <fullName evidence="7">Interactor of constitutive active ROPs 2, chloroplastic</fullName>
    </recommendedName>
</protein>
<name>A0A0K9NM02_ZOSMR</name>
<evidence type="ECO:0000256" key="4">
    <source>
        <dbReference type="SAM" id="MobiDB-lite"/>
    </source>
</evidence>
<feature type="compositionally biased region" description="Polar residues" evidence="4">
    <location>
        <begin position="33"/>
        <end position="47"/>
    </location>
</feature>
<dbReference type="OrthoDB" id="1932291at2759"/>
<feature type="coiled-coil region" evidence="3">
    <location>
        <begin position="235"/>
        <end position="269"/>
    </location>
</feature>
<feature type="coiled-coil region" evidence="3">
    <location>
        <begin position="179"/>
        <end position="211"/>
    </location>
</feature>
<dbReference type="PANTHER" id="PTHR34224:SF4">
    <property type="entry name" value="INTERACTOR OF CONSTITUTIVE ACTIVE ROPS 2, CHLOROPLASTIC"/>
    <property type="match status" value="1"/>
</dbReference>
<dbReference type="PANTHER" id="PTHR34224">
    <property type="entry name" value="INTERACTOR OF CONSTITUTIVE ACTIVE ROPS 2, CHLOROPLASTIC-RELATED"/>
    <property type="match status" value="1"/>
</dbReference>
<evidence type="ECO:0000256" key="3">
    <source>
        <dbReference type="SAM" id="Coils"/>
    </source>
</evidence>
<comment type="caution">
    <text evidence="5">The sequence shown here is derived from an EMBL/GenBank/DDBJ whole genome shotgun (WGS) entry which is preliminary data.</text>
</comment>
<feature type="compositionally biased region" description="Polar residues" evidence="4">
    <location>
        <begin position="90"/>
        <end position="99"/>
    </location>
</feature>
<feature type="compositionally biased region" description="Polar residues" evidence="4">
    <location>
        <begin position="1"/>
        <end position="14"/>
    </location>
</feature>
<organism evidence="5 6">
    <name type="scientific">Zostera marina</name>
    <name type="common">Eelgrass</name>
    <dbReference type="NCBI Taxonomy" id="29655"/>
    <lineage>
        <taxon>Eukaryota</taxon>
        <taxon>Viridiplantae</taxon>
        <taxon>Streptophyta</taxon>
        <taxon>Embryophyta</taxon>
        <taxon>Tracheophyta</taxon>
        <taxon>Spermatophyta</taxon>
        <taxon>Magnoliopsida</taxon>
        <taxon>Liliopsida</taxon>
        <taxon>Zosteraceae</taxon>
        <taxon>Zostera</taxon>
    </lineage>
</organism>
<dbReference type="EMBL" id="LFYR01002015">
    <property type="protein sequence ID" value="KMZ57814.1"/>
    <property type="molecule type" value="Genomic_DNA"/>
</dbReference>
<keyword evidence="6" id="KW-1185">Reference proteome</keyword>
<comment type="similarity">
    <text evidence="1">Belongs to the ICR family.</text>
</comment>
<gene>
    <name evidence="5" type="ORF">ZOSMA_81G00310</name>
</gene>
<feature type="compositionally biased region" description="Basic and acidic residues" evidence="4">
    <location>
        <begin position="51"/>
        <end position="87"/>
    </location>
</feature>
<evidence type="ECO:0000313" key="6">
    <source>
        <dbReference type="Proteomes" id="UP000036987"/>
    </source>
</evidence>
<feature type="compositionally biased region" description="Low complexity" evidence="4">
    <location>
        <begin position="20"/>
        <end position="32"/>
    </location>
</feature>
<evidence type="ECO:0008006" key="7">
    <source>
        <dbReference type="Google" id="ProtNLM"/>
    </source>
</evidence>
<feature type="region of interest" description="Disordered" evidence="4">
    <location>
        <begin position="1"/>
        <end position="102"/>
    </location>
</feature>
<dbReference type="Proteomes" id="UP000036987">
    <property type="component" value="Unassembled WGS sequence"/>
</dbReference>
<dbReference type="AlphaFoldDB" id="A0A0K9NM02"/>
<keyword evidence="2 3" id="KW-0175">Coiled coil</keyword>
<dbReference type="Gene3D" id="1.20.5.170">
    <property type="match status" value="1"/>
</dbReference>
<evidence type="ECO:0000256" key="1">
    <source>
        <dbReference type="ARBA" id="ARBA00009778"/>
    </source>
</evidence>
<proteinExistence type="inferred from homology"/>
<reference evidence="6" key="1">
    <citation type="journal article" date="2016" name="Nature">
        <title>The genome of the seagrass Zostera marina reveals angiosperm adaptation to the sea.</title>
        <authorList>
            <person name="Olsen J.L."/>
            <person name="Rouze P."/>
            <person name="Verhelst B."/>
            <person name="Lin Y.-C."/>
            <person name="Bayer T."/>
            <person name="Collen J."/>
            <person name="Dattolo E."/>
            <person name="De Paoli E."/>
            <person name="Dittami S."/>
            <person name="Maumus F."/>
            <person name="Michel G."/>
            <person name="Kersting A."/>
            <person name="Lauritano C."/>
            <person name="Lohaus R."/>
            <person name="Toepel M."/>
            <person name="Tonon T."/>
            <person name="Vanneste K."/>
            <person name="Amirebrahimi M."/>
            <person name="Brakel J."/>
            <person name="Bostroem C."/>
            <person name="Chovatia M."/>
            <person name="Grimwood J."/>
            <person name="Jenkins J.W."/>
            <person name="Jueterbock A."/>
            <person name="Mraz A."/>
            <person name="Stam W.T."/>
            <person name="Tice H."/>
            <person name="Bornberg-Bauer E."/>
            <person name="Green P.J."/>
            <person name="Pearson G.A."/>
            <person name="Procaccini G."/>
            <person name="Duarte C.M."/>
            <person name="Schmutz J."/>
            <person name="Reusch T.B.H."/>
            <person name="Van de Peer Y."/>
        </authorList>
    </citation>
    <scope>NUCLEOTIDE SEQUENCE [LARGE SCALE GENOMIC DNA]</scope>
    <source>
        <strain evidence="6">cv. Finnish</strain>
    </source>
</reference>
<dbReference type="OMA" id="NWNSTER"/>
<dbReference type="InterPro" id="IPR029688">
    <property type="entry name" value="ICR"/>
</dbReference>
<sequence>MQTLKKSMSKSTSPEFPKRTSTPTTSARTSLSNSATSMNIKTPTKKSPNGFDRRSPRSPASERKRPSRLNELESRIGRLQEDLKNAKEQLASSELQAKQSKQELEDANKQIATLMAKIEETNSDATLMQLEVANATIDKLRCDFFKALESYNLVSMELAGSKAQVSSLEETVWRLKGGSDRLEENSEVAEARRQEERINRAMQIKMALEEADKIKVQLMPVSPIKEDKERGGFEAAELKRKLVDKERELQNVKEEKDLLKVEVEKKETERSKAIESEQDALARVGIVTEESDKTSRRAARMTEHLEASQAAKSDIEAELRRVKIQTEQWRKAAEAAAAILINENNWNSTERPGSLESEYNSIAEKLINPSLFSDSDEESSKKKSGSVNVLRKIGVFLKKGQK</sequence>
<evidence type="ECO:0000313" key="5">
    <source>
        <dbReference type="EMBL" id="KMZ57814.1"/>
    </source>
</evidence>
<evidence type="ECO:0000256" key="2">
    <source>
        <dbReference type="ARBA" id="ARBA00023054"/>
    </source>
</evidence>